<feature type="transmembrane region" description="Helical" evidence="7">
    <location>
        <begin position="74"/>
        <end position="95"/>
    </location>
</feature>
<keyword evidence="10" id="KW-1185">Reference proteome</keyword>
<evidence type="ECO:0000313" key="9">
    <source>
        <dbReference type="EMBL" id="MCY6957697.1"/>
    </source>
</evidence>
<keyword evidence="3" id="KW-1003">Cell membrane</keyword>
<evidence type="ECO:0000256" key="1">
    <source>
        <dbReference type="ARBA" id="ARBA00004651"/>
    </source>
</evidence>
<dbReference type="Gene3D" id="1.10.3720.10">
    <property type="entry name" value="MetI-like"/>
    <property type="match status" value="1"/>
</dbReference>
<feature type="transmembrane region" description="Helical" evidence="7">
    <location>
        <begin position="107"/>
        <end position="137"/>
    </location>
</feature>
<evidence type="ECO:0000256" key="2">
    <source>
        <dbReference type="ARBA" id="ARBA00022448"/>
    </source>
</evidence>
<feature type="transmembrane region" description="Helical" evidence="7">
    <location>
        <begin position="12"/>
        <end position="30"/>
    </location>
</feature>
<dbReference type="EMBL" id="JAPQFJ010000003">
    <property type="protein sequence ID" value="MCY6957697.1"/>
    <property type="molecule type" value="Genomic_DNA"/>
</dbReference>
<dbReference type="PANTHER" id="PTHR30193:SF37">
    <property type="entry name" value="INNER MEMBRANE ABC TRANSPORTER PERMEASE PROTEIN YCJO"/>
    <property type="match status" value="1"/>
</dbReference>
<evidence type="ECO:0000313" key="10">
    <source>
        <dbReference type="Proteomes" id="UP001144612"/>
    </source>
</evidence>
<dbReference type="Proteomes" id="UP001144612">
    <property type="component" value="Unassembled WGS sequence"/>
</dbReference>
<feature type="transmembrane region" description="Helical" evidence="7">
    <location>
        <begin position="197"/>
        <end position="217"/>
    </location>
</feature>
<dbReference type="Pfam" id="PF00528">
    <property type="entry name" value="BPD_transp_1"/>
    <property type="match status" value="1"/>
</dbReference>
<evidence type="ECO:0000256" key="3">
    <source>
        <dbReference type="ARBA" id="ARBA00022475"/>
    </source>
</evidence>
<evidence type="ECO:0000256" key="5">
    <source>
        <dbReference type="ARBA" id="ARBA00022989"/>
    </source>
</evidence>
<dbReference type="PANTHER" id="PTHR30193">
    <property type="entry name" value="ABC TRANSPORTER PERMEASE PROTEIN"/>
    <property type="match status" value="1"/>
</dbReference>
<evidence type="ECO:0000256" key="4">
    <source>
        <dbReference type="ARBA" id="ARBA00022692"/>
    </source>
</evidence>
<evidence type="ECO:0000259" key="8">
    <source>
        <dbReference type="PROSITE" id="PS50928"/>
    </source>
</evidence>
<reference evidence="9" key="1">
    <citation type="submission" date="2022-12" db="EMBL/GenBank/DDBJ databases">
        <title>Clostridium sp. nov., isolated from industrial wastewater.</title>
        <authorList>
            <person name="Jiayan W."/>
        </authorList>
    </citation>
    <scope>NUCLEOTIDE SEQUENCE</scope>
    <source>
        <strain evidence="9">ZC22-4</strain>
    </source>
</reference>
<dbReference type="SUPFAM" id="SSF161098">
    <property type="entry name" value="MetI-like"/>
    <property type="match status" value="1"/>
</dbReference>
<feature type="domain" description="ABC transmembrane type-1" evidence="8">
    <location>
        <begin position="68"/>
        <end position="276"/>
    </location>
</feature>
<comment type="similarity">
    <text evidence="7">Belongs to the binding-protein-dependent transport system permease family.</text>
</comment>
<dbReference type="PROSITE" id="PS50928">
    <property type="entry name" value="ABC_TM1"/>
    <property type="match status" value="1"/>
</dbReference>
<dbReference type="InterPro" id="IPR051393">
    <property type="entry name" value="ABC_transporter_permease"/>
</dbReference>
<comment type="subcellular location">
    <subcellularLocation>
        <location evidence="1 7">Cell membrane</location>
        <topology evidence="1 7">Multi-pass membrane protein</topology>
    </subcellularLocation>
</comment>
<feature type="transmembrane region" description="Helical" evidence="7">
    <location>
        <begin position="255"/>
        <end position="275"/>
    </location>
</feature>
<protein>
    <submittedName>
        <fullName evidence="9">Sugar ABC transporter permease</fullName>
    </submittedName>
</protein>
<dbReference type="InterPro" id="IPR000515">
    <property type="entry name" value="MetI-like"/>
</dbReference>
<name>A0ABT4D5Y7_9CLOT</name>
<proteinExistence type="inferred from homology"/>
<comment type="caution">
    <text evidence="9">The sequence shown here is derived from an EMBL/GenBank/DDBJ whole genome shotgun (WGS) entry which is preliminary data.</text>
</comment>
<keyword evidence="6 7" id="KW-0472">Membrane</keyword>
<dbReference type="InterPro" id="IPR035906">
    <property type="entry name" value="MetI-like_sf"/>
</dbReference>
<sequence length="286" mass="31840">MKDRIKIIEPYLYILPALIIFSLFIFYPFIKTIYLSLNSTDSQGKVSSFIGLQNYIDLFKSISFKNSLIVTGKFVVFTVIPSMIIGFISALLANAKIKGVGIFRTIYALPMAISSASAAIIWMFLFHPSIGIINYVLRANIGWLTDEKWGLIAVSLVTVWLNIGINFIFTIAALQGVPQDLYESAAIDGAGVFRKHLNITIPCISPTIFFLLVINIINTFQAFGQINIMTSGGPGESTNVLVHSIYREAFFNNRFGVASAQSIILFIILLVLTLIQFRVGERKVNY</sequence>
<keyword evidence="2 7" id="KW-0813">Transport</keyword>
<dbReference type="CDD" id="cd06261">
    <property type="entry name" value="TM_PBP2"/>
    <property type="match status" value="1"/>
</dbReference>
<keyword evidence="5 7" id="KW-1133">Transmembrane helix</keyword>
<organism evidence="9 10">
    <name type="scientific">Clostridium brassicae</name>
    <dbReference type="NCBI Taxonomy" id="2999072"/>
    <lineage>
        <taxon>Bacteria</taxon>
        <taxon>Bacillati</taxon>
        <taxon>Bacillota</taxon>
        <taxon>Clostridia</taxon>
        <taxon>Eubacteriales</taxon>
        <taxon>Clostridiaceae</taxon>
        <taxon>Clostridium</taxon>
    </lineage>
</organism>
<keyword evidence="4 7" id="KW-0812">Transmembrane</keyword>
<evidence type="ECO:0000256" key="6">
    <source>
        <dbReference type="ARBA" id="ARBA00023136"/>
    </source>
</evidence>
<feature type="transmembrane region" description="Helical" evidence="7">
    <location>
        <begin position="149"/>
        <end position="177"/>
    </location>
</feature>
<accession>A0ABT4D5Y7</accession>
<evidence type="ECO:0000256" key="7">
    <source>
        <dbReference type="RuleBase" id="RU363032"/>
    </source>
</evidence>
<gene>
    <name evidence="9" type="ORF">OW729_03640</name>
</gene>